<evidence type="ECO:0000313" key="2">
    <source>
        <dbReference type="EMBL" id="KAK5107716.1"/>
    </source>
</evidence>
<name>A0AAN7T9X4_9PEZI</name>
<feature type="region of interest" description="Disordered" evidence="1">
    <location>
        <begin position="378"/>
        <end position="510"/>
    </location>
</feature>
<feature type="region of interest" description="Disordered" evidence="1">
    <location>
        <begin position="546"/>
        <end position="569"/>
    </location>
</feature>
<accession>A0AAN7T9X4</accession>
<protein>
    <submittedName>
        <fullName evidence="2">Uncharacterized protein</fullName>
    </submittedName>
</protein>
<dbReference type="EMBL" id="JAVRRL010000109">
    <property type="protein sequence ID" value="KAK5107716.1"/>
    <property type="molecule type" value="Genomic_DNA"/>
</dbReference>
<sequence length="569" mass="62488">MELGEENWRQWWEKSQKQQWVEGMSVIDDFFSAADAADFDVTPGDHAATSNDDIIKGDDFPTSVHDMDLAHSVTEMANMDKFRESGAPLAPSAVLGPITRVNQPDASTTCLTNGRFTNGRFSGISALSGSISATLDSLSTAFRPAPGSLPRSQQPAAMWKSMEDNIPAAVAELAGQEIQPENGGRVVKDATIQTPVQQEEKALGINGVVIPWPPTTCDGFVHISKPERLDGPSLLGSEGRTNQGIDIATVNSVQCQDEATNTLMNNGSDAPDTTSEILPPQKMKRAGDGSPLNLVPEVDVKPKKRKYVRETMDPRHNEGESRVNDARDAPDMSRELPLSLKMRRATEDFPMESVPEVEDKPKKRRYVRKVPATLEREGEVEIVKGRKPAEHSSFESATEAELKPEKRKYVRKTIAMPEDEIETPIAKGRKPAKRATRSTKANKTEVGTRQQQQDPDNDHLTTPGPRQDLPLTASESQPQAMDEYSLPPTTTIKSSKAKISRYSSKGKNDMKQVLKDVEKLMGGPPKLGVKTRGQIKEAAVEEQKRAVAAQSEQSEVVPAAKKRRGRKSR</sequence>
<feature type="compositionally biased region" description="Basic residues" evidence="1">
    <location>
        <begin position="560"/>
        <end position="569"/>
    </location>
</feature>
<feature type="region of interest" description="Disordered" evidence="1">
    <location>
        <begin position="311"/>
        <end position="334"/>
    </location>
</feature>
<gene>
    <name evidence="2" type="ORF">LTR62_000738</name>
</gene>
<feature type="compositionally biased region" description="Basic residues" evidence="1">
    <location>
        <begin position="427"/>
        <end position="437"/>
    </location>
</feature>
<dbReference type="AlphaFoldDB" id="A0AAN7T9X4"/>
<feature type="region of interest" description="Disordered" evidence="1">
    <location>
        <begin position="263"/>
        <end position="296"/>
    </location>
</feature>
<evidence type="ECO:0000313" key="3">
    <source>
        <dbReference type="Proteomes" id="UP001310890"/>
    </source>
</evidence>
<feature type="compositionally biased region" description="Basic and acidic residues" evidence="1">
    <location>
        <begin position="378"/>
        <end position="393"/>
    </location>
</feature>
<evidence type="ECO:0000256" key="1">
    <source>
        <dbReference type="SAM" id="MobiDB-lite"/>
    </source>
</evidence>
<proteinExistence type="predicted"/>
<comment type="caution">
    <text evidence="2">The sequence shown here is derived from an EMBL/GenBank/DDBJ whole genome shotgun (WGS) entry which is preliminary data.</text>
</comment>
<reference evidence="2" key="1">
    <citation type="submission" date="2023-08" db="EMBL/GenBank/DDBJ databases">
        <title>Black Yeasts Isolated from many extreme environments.</title>
        <authorList>
            <person name="Coleine C."/>
            <person name="Stajich J.E."/>
            <person name="Selbmann L."/>
        </authorList>
    </citation>
    <scope>NUCLEOTIDE SEQUENCE</scope>
    <source>
        <strain evidence="2">CCFEE 5401</strain>
    </source>
</reference>
<feature type="compositionally biased region" description="Polar residues" evidence="1">
    <location>
        <begin position="263"/>
        <end position="276"/>
    </location>
</feature>
<feature type="compositionally biased region" description="Polar residues" evidence="1">
    <location>
        <begin position="438"/>
        <end position="454"/>
    </location>
</feature>
<organism evidence="2 3">
    <name type="scientific">Meristemomyces frigidus</name>
    <dbReference type="NCBI Taxonomy" id="1508187"/>
    <lineage>
        <taxon>Eukaryota</taxon>
        <taxon>Fungi</taxon>
        <taxon>Dikarya</taxon>
        <taxon>Ascomycota</taxon>
        <taxon>Pezizomycotina</taxon>
        <taxon>Dothideomycetes</taxon>
        <taxon>Dothideomycetidae</taxon>
        <taxon>Mycosphaerellales</taxon>
        <taxon>Teratosphaeriaceae</taxon>
        <taxon>Meristemomyces</taxon>
    </lineage>
</organism>
<dbReference type="Proteomes" id="UP001310890">
    <property type="component" value="Unassembled WGS sequence"/>
</dbReference>